<comment type="similarity">
    <text evidence="2 12">Belongs to the small Tim family.</text>
</comment>
<dbReference type="GO" id="GO:0005743">
    <property type="term" value="C:mitochondrial inner membrane"/>
    <property type="evidence" value="ECO:0007669"/>
    <property type="project" value="UniProtKB-SubCell"/>
</dbReference>
<dbReference type="Gene3D" id="1.10.287.810">
    <property type="entry name" value="Mitochondrial import inner membrane translocase subunit tim13 like domains"/>
    <property type="match status" value="1"/>
</dbReference>
<gene>
    <name evidence="15" type="ORF">N8I77_007756</name>
</gene>
<evidence type="ECO:0000256" key="4">
    <source>
        <dbReference type="ARBA" id="ARBA00022723"/>
    </source>
</evidence>
<evidence type="ECO:0000256" key="5">
    <source>
        <dbReference type="ARBA" id="ARBA00022792"/>
    </source>
</evidence>
<evidence type="ECO:0000256" key="1">
    <source>
        <dbReference type="ARBA" id="ARBA00004137"/>
    </source>
</evidence>
<organism evidence="15 16">
    <name type="scientific">Phomopsis amygdali</name>
    <name type="common">Fusicoccum amygdali</name>
    <dbReference type="NCBI Taxonomy" id="1214568"/>
    <lineage>
        <taxon>Eukaryota</taxon>
        <taxon>Fungi</taxon>
        <taxon>Dikarya</taxon>
        <taxon>Ascomycota</taxon>
        <taxon>Pezizomycotina</taxon>
        <taxon>Sordariomycetes</taxon>
        <taxon>Sordariomycetidae</taxon>
        <taxon>Diaporthales</taxon>
        <taxon>Diaporthaceae</taxon>
        <taxon>Diaporthe</taxon>
    </lineage>
</organism>
<dbReference type="GO" id="GO:0046872">
    <property type="term" value="F:metal ion binding"/>
    <property type="evidence" value="ECO:0007669"/>
    <property type="project" value="UniProtKB-KW"/>
</dbReference>
<name>A0AAD9SDP4_PHOAM</name>
<keyword evidence="7 12" id="KW-0653">Protein transport</keyword>
<feature type="domain" description="Tim10-like" evidence="14">
    <location>
        <begin position="27"/>
        <end position="89"/>
    </location>
</feature>
<keyword evidence="3 12" id="KW-0813">Transport</keyword>
<evidence type="ECO:0000256" key="7">
    <source>
        <dbReference type="ARBA" id="ARBA00022927"/>
    </source>
</evidence>
<feature type="compositionally biased region" description="Polar residues" evidence="13">
    <location>
        <begin position="1"/>
        <end position="11"/>
    </location>
</feature>
<dbReference type="Proteomes" id="UP001265746">
    <property type="component" value="Unassembled WGS sequence"/>
</dbReference>
<proteinExistence type="inferred from homology"/>
<dbReference type="GO" id="GO:0015031">
    <property type="term" value="P:protein transport"/>
    <property type="evidence" value="ECO:0007669"/>
    <property type="project" value="UniProtKB-KW"/>
</dbReference>
<comment type="function">
    <text evidence="12">Mitochondrial intermembrane chaperone that participates in the import and insertion of some multi-pass transmembrane proteins into the mitochondrial inner membrane. Also required for the transfer of beta-barrel precursors from the TOM complex to the sorting and assembly machinery (SAM complex) of the outer membrane. Acts as a chaperone-like protein that protects the hydrophobic precursors from aggregation and guide them through the mitochondrial intermembrane space.</text>
</comment>
<evidence type="ECO:0000256" key="12">
    <source>
        <dbReference type="RuleBase" id="RU367043"/>
    </source>
</evidence>
<dbReference type="InterPro" id="IPR004217">
    <property type="entry name" value="Tim10-like"/>
</dbReference>
<comment type="subcellular location">
    <subcellularLocation>
        <location evidence="1 12">Mitochondrion inner membrane</location>
        <topology evidence="1 12">Peripheral membrane protein</topology>
        <orientation evidence="1 12">Intermembrane side</orientation>
    </subcellularLocation>
</comment>
<sequence>MDQELTTSPHQNRLGGLNANEQRELEQRMQKRQVKEFVSLFGSLVDNCFMSCIDDFTSKAVSSRENGCVARCVQKTMATQARLAERFQEHNAEMSNKMGQ</sequence>
<evidence type="ECO:0000256" key="11">
    <source>
        <dbReference type="ARBA" id="ARBA00023186"/>
    </source>
</evidence>
<dbReference type="EMBL" id="JAUJFL010000004">
    <property type="protein sequence ID" value="KAK2604860.1"/>
    <property type="molecule type" value="Genomic_DNA"/>
</dbReference>
<evidence type="ECO:0000313" key="16">
    <source>
        <dbReference type="Proteomes" id="UP001265746"/>
    </source>
</evidence>
<protein>
    <recommendedName>
        <fullName evidence="12">Mitochondrial import inner membrane translocase subunit</fullName>
    </recommendedName>
</protein>
<keyword evidence="6" id="KW-0862">Zinc</keyword>
<keyword evidence="11 12" id="KW-0143">Chaperone</keyword>
<evidence type="ECO:0000256" key="6">
    <source>
        <dbReference type="ARBA" id="ARBA00022833"/>
    </source>
</evidence>
<keyword evidence="16" id="KW-1185">Reference proteome</keyword>
<keyword evidence="10 12" id="KW-1015">Disulfide bond</keyword>
<dbReference type="Pfam" id="PF02953">
    <property type="entry name" value="zf-Tim10_DDP"/>
    <property type="match status" value="1"/>
</dbReference>
<reference evidence="15" key="1">
    <citation type="submission" date="2023-06" db="EMBL/GenBank/DDBJ databases">
        <authorList>
            <person name="Noh H."/>
        </authorList>
    </citation>
    <scope>NUCLEOTIDE SEQUENCE</scope>
    <source>
        <strain evidence="15">DUCC20226</strain>
    </source>
</reference>
<dbReference type="PANTHER" id="PTHR13172">
    <property type="entry name" value="MITOCHONDRIAL IMPORT INNER MEMBRANE TRANSLOCASE SUBUNIT TIM9B"/>
    <property type="match status" value="1"/>
</dbReference>
<dbReference type="InterPro" id="IPR050673">
    <property type="entry name" value="Mito_inner_translocase_sub"/>
</dbReference>
<keyword evidence="8 12" id="KW-0811">Translocation</keyword>
<evidence type="ECO:0000256" key="2">
    <source>
        <dbReference type="ARBA" id="ARBA00006720"/>
    </source>
</evidence>
<keyword evidence="5 12" id="KW-0472">Membrane</keyword>
<comment type="domain">
    <text evidence="12">The twin CX3C motif contains 4 conserved Cys residues that form 2 disulfide bonds in the mitochondrial intermembrane space.</text>
</comment>
<evidence type="ECO:0000256" key="13">
    <source>
        <dbReference type="SAM" id="MobiDB-lite"/>
    </source>
</evidence>
<evidence type="ECO:0000256" key="8">
    <source>
        <dbReference type="ARBA" id="ARBA00023010"/>
    </source>
</evidence>
<keyword evidence="9 12" id="KW-0496">Mitochondrion</keyword>
<evidence type="ECO:0000256" key="9">
    <source>
        <dbReference type="ARBA" id="ARBA00023128"/>
    </source>
</evidence>
<comment type="subunit">
    <text evidence="12">Heterohexamer.</text>
</comment>
<evidence type="ECO:0000259" key="14">
    <source>
        <dbReference type="Pfam" id="PF02953"/>
    </source>
</evidence>
<evidence type="ECO:0000256" key="3">
    <source>
        <dbReference type="ARBA" id="ARBA00022448"/>
    </source>
</evidence>
<dbReference type="SUPFAM" id="SSF144122">
    <property type="entry name" value="Tim10-like"/>
    <property type="match status" value="1"/>
</dbReference>
<keyword evidence="4" id="KW-0479">Metal-binding</keyword>
<dbReference type="AlphaFoldDB" id="A0AAD9SDP4"/>
<feature type="region of interest" description="Disordered" evidence="13">
    <location>
        <begin position="1"/>
        <end position="27"/>
    </location>
</feature>
<evidence type="ECO:0000256" key="10">
    <source>
        <dbReference type="ARBA" id="ARBA00023157"/>
    </source>
</evidence>
<evidence type="ECO:0000313" key="15">
    <source>
        <dbReference type="EMBL" id="KAK2604860.1"/>
    </source>
</evidence>
<keyword evidence="5 12" id="KW-0999">Mitochondrion inner membrane</keyword>
<dbReference type="InterPro" id="IPR035427">
    <property type="entry name" value="Tim10-like_dom_sf"/>
</dbReference>
<comment type="caution">
    <text evidence="15">The sequence shown here is derived from an EMBL/GenBank/DDBJ whole genome shotgun (WGS) entry which is preliminary data.</text>
</comment>
<accession>A0AAD9SDP4</accession>